<evidence type="ECO:0000256" key="6">
    <source>
        <dbReference type="SAM" id="Phobius"/>
    </source>
</evidence>
<feature type="transmembrane region" description="Helical" evidence="6">
    <location>
        <begin position="257"/>
        <end position="276"/>
    </location>
</feature>
<feature type="non-terminal residue" evidence="8">
    <location>
        <position position="277"/>
    </location>
</feature>
<gene>
    <name evidence="8" type="ORF">SEPMUDRAFT_49929</name>
</gene>
<reference evidence="8 9" key="1">
    <citation type="journal article" date="2012" name="PLoS Pathog.">
        <title>Diverse lifestyles and strategies of plant pathogenesis encoded in the genomes of eighteen Dothideomycetes fungi.</title>
        <authorList>
            <person name="Ohm R.A."/>
            <person name="Feau N."/>
            <person name="Henrissat B."/>
            <person name="Schoch C.L."/>
            <person name="Horwitz B.A."/>
            <person name="Barry K.W."/>
            <person name="Condon B.J."/>
            <person name="Copeland A.C."/>
            <person name="Dhillon B."/>
            <person name="Glaser F."/>
            <person name="Hesse C.N."/>
            <person name="Kosti I."/>
            <person name="LaButti K."/>
            <person name="Lindquist E.A."/>
            <person name="Lucas S."/>
            <person name="Salamov A.A."/>
            <person name="Bradshaw R.E."/>
            <person name="Ciuffetti L."/>
            <person name="Hamelin R.C."/>
            <person name="Kema G.H.J."/>
            <person name="Lawrence C."/>
            <person name="Scott J.A."/>
            <person name="Spatafora J.W."/>
            <person name="Turgeon B.G."/>
            <person name="de Wit P.J.G.M."/>
            <person name="Zhong S."/>
            <person name="Goodwin S.B."/>
            <person name="Grigoriev I.V."/>
        </authorList>
    </citation>
    <scope>NUCLEOTIDE SEQUENCE [LARGE SCALE GENOMIC DNA]</scope>
    <source>
        <strain evidence="8 9">SO2202</strain>
    </source>
</reference>
<feature type="transmembrane region" description="Helical" evidence="6">
    <location>
        <begin position="181"/>
        <end position="205"/>
    </location>
</feature>
<keyword evidence="4 6" id="KW-0472">Membrane</keyword>
<protein>
    <recommendedName>
        <fullName evidence="7">Rhodopsin domain-containing protein</fullName>
    </recommendedName>
</protein>
<feature type="transmembrane region" description="Helical" evidence="6">
    <location>
        <begin position="135"/>
        <end position="161"/>
    </location>
</feature>
<dbReference type="eggNOG" id="ENOG502SH4E">
    <property type="taxonomic scope" value="Eukaryota"/>
</dbReference>
<dbReference type="OrthoDB" id="4329349at2759"/>
<accession>N1QJA8</accession>
<keyword evidence="3 6" id="KW-1133">Transmembrane helix</keyword>
<proteinExistence type="inferred from homology"/>
<comment type="subcellular location">
    <subcellularLocation>
        <location evidence="1">Membrane</location>
        <topology evidence="1">Multi-pass membrane protein</topology>
    </subcellularLocation>
</comment>
<feature type="transmembrane region" description="Helical" evidence="6">
    <location>
        <begin position="103"/>
        <end position="123"/>
    </location>
</feature>
<dbReference type="Pfam" id="PF20684">
    <property type="entry name" value="Fung_rhodopsin"/>
    <property type="match status" value="1"/>
</dbReference>
<dbReference type="RefSeq" id="XP_016758765.1">
    <property type="nucleotide sequence ID" value="XM_016909141.1"/>
</dbReference>
<evidence type="ECO:0000256" key="3">
    <source>
        <dbReference type="ARBA" id="ARBA00022989"/>
    </source>
</evidence>
<sequence>MSSSSTQVHHDPSYMKEVWALFGVGVAVLMARFAVRIRTVGIRQFAGDDYMSLVVLACYVADAVTVTITYHKGSNLDFSEDDVNRLTRSQIKNVELGSKMQLLAWYTYVTLIWALKGCMLFFFSRLSFGLTREKFVKALVLCCVATYLAMFFTITFSCYPIRMHWQVTPKPPLRCTLRIQNFYVCTILNVITDAALLAVPIPMLWKLRVPLRKKITLACLLSSGIFIITAAIVRIVMSLQGNPNALTINRWGVRETIAGIIAVNAPMLAPLATRSFY</sequence>
<keyword evidence="9" id="KW-1185">Reference proteome</keyword>
<name>N1QJA8_SPHMS</name>
<evidence type="ECO:0000256" key="2">
    <source>
        <dbReference type="ARBA" id="ARBA00022692"/>
    </source>
</evidence>
<feature type="transmembrane region" description="Helical" evidence="6">
    <location>
        <begin position="18"/>
        <end position="38"/>
    </location>
</feature>
<dbReference type="InterPro" id="IPR049326">
    <property type="entry name" value="Rhodopsin_dom_fungi"/>
</dbReference>
<dbReference type="Proteomes" id="UP000016931">
    <property type="component" value="Unassembled WGS sequence"/>
</dbReference>
<dbReference type="EMBL" id="KB456267">
    <property type="protein sequence ID" value="EMF10644.1"/>
    <property type="molecule type" value="Genomic_DNA"/>
</dbReference>
<comment type="similarity">
    <text evidence="5">Belongs to the SAT4 family.</text>
</comment>
<dbReference type="OMA" id="LTINSWG"/>
<evidence type="ECO:0000256" key="1">
    <source>
        <dbReference type="ARBA" id="ARBA00004141"/>
    </source>
</evidence>
<evidence type="ECO:0000313" key="9">
    <source>
        <dbReference type="Proteomes" id="UP000016931"/>
    </source>
</evidence>
<keyword evidence="2 6" id="KW-0812">Transmembrane</keyword>
<dbReference type="GeneID" id="27906278"/>
<dbReference type="AlphaFoldDB" id="N1QJA8"/>
<evidence type="ECO:0000256" key="4">
    <source>
        <dbReference type="ARBA" id="ARBA00023136"/>
    </source>
</evidence>
<dbReference type="PANTHER" id="PTHR33048:SF2">
    <property type="entry name" value="SRPK"/>
    <property type="match status" value="1"/>
</dbReference>
<feature type="transmembrane region" description="Helical" evidence="6">
    <location>
        <begin position="217"/>
        <end position="237"/>
    </location>
</feature>
<dbReference type="InterPro" id="IPR052337">
    <property type="entry name" value="SAT4-like"/>
</dbReference>
<evidence type="ECO:0000256" key="5">
    <source>
        <dbReference type="ARBA" id="ARBA00038359"/>
    </source>
</evidence>
<dbReference type="GO" id="GO:0016020">
    <property type="term" value="C:membrane"/>
    <property type="evidence" value="ECO:0007669"/>
    <property type="project" value="UniProtKB-SubCell"/>
</dbReference>
<evidence type="ECO:0000313" key="8">
    <source>
        <dbReference type="EMBL" id="EMF10644.1"/>
    </source>
</evidence>
<dbReference type="HOGENOM" id="CLU_019101_0_2_1"/>
<feature type="domain" description="Rhodopsin" evidence="7">
    <location>
        <begin position="32"/>
        <end position="273"/>
    </location>
</feature>
<organism evidence="8 9">
    <name type="scientific">Sphaerulina musiva (strain SO2202)</name>
    <name type="common">Poplar stem canker fungus</name>
    <name type="synonym">Septoria musiva</name>
    <dbReference type="NCBI Taxonomy" id="692275"/>
    <lineage>
        <taxon>Eukaryota</taxon>
        <taxon>Fungi</taxon>
        <taxon>Dikarya</taxon>
        <taxon>Ascomycota</taxon>
        <taxon>Pezizomycotina</taxon>
        <taxon>Dothideomycetes</taxon>
        <taxon>Dothideomycetidae</taxon>
        <taxon>Mycosphaerellales</taxon>
        <taxon>Mycosphaerellaceae</taxon>
        <taxon>Sphaerulina</taxon>
    </lineage>
</organism>
<dbReference type="PANTHER" id="PTHR33048">
    <property type="entry name" value="PTH11-LIKE INTEGRAL MEMBRANE PROTEIN (AFU_ORTHOLOGUE AFUA_5G11245)"/>
    <property type="match status" value="1"/>
</dbReference>
<evidence type="ECO:0000259" key="7">
    <source>
        <dbReference type="Pfam" id="PF20684"/>
    </source>
</evidence>